<feature type="transmembrane region" description="Helical" evidence="2">
    <location>
        <begin position="186"/>
        <end position="205"/>
    </location>
</feature>
<keyword evidence="2" id="KW-0472">Membrane</keyword>
<organism evidence="4 5">
    <name type="scientific">Chelonia mydas</name>
    <name type="common">Green sea-turtle</name>
    <name type="synonym">Chelonia agassizi</name>
    <dbReference type="NCBI Taxonomy" id="8469"/>
    <lineage>
        <taxon>Eukaryota</taxon>
        <taxon>Metazoa</taxon>
        <taxon>Chordata</taxon>
        <taxon>Craniata</taxon>
        <taxon>Vertebrata</taxon>
        <taxon>Euteleostomi</taxon>
        <taxon>Archelosauria</taxon>
        <taxon>Testudinata</taxon>
        <taxon>Testudines</taxon>
        <taxon>Cryptodira</taxon>
        <taxon>Durocryptodira</taxon>
        <taxon>Americhelydia</taxon>
        <taxon>Chelonioidea</taxon>
        <taxon>Cheloniidae</taxon>
        <taxon>Chelonia</taxon>
    </lineage>
</organism>
<evidence type="ECO:0000259" key="3">
    <source>
        <dbReference type="PROSITE" id="PS50835"/>
    </source>
</evidence>
<proteinExistence type="predicted"/>
<gene>
    <name evidence="4" type="ORF">UY3_14245</name>
</gene>
<evidence type="ECO:0000313" key="4">
    <source>
        <dbReference type="EMBL" id="EMP28670.1"/>
    </source>
</evidence>
<feature type="region of interest" description="Disordered" evidence="1">
    <location>
        <begin position="154"/>
        <end position="178"/>
    </location>
</feature>
<dbReference type="InterPro" id="IPR007110">
    <property type="entry name" value="Ig-like_dom"/>
</dbReference>
<accession>M7AZU4</accession>
<dbReference type="AlphaFoldDB" id="M7AZU4"/>
<keyword evidence="2" id="KW-1133">Transmembrane helix</keyword>
<dbReference type="Pfam" id="PF13895">
    <property type="entry name" value="Ig_2"/>
    <property type="match status" value="1"/>
</dbReference>
<evidence type="ECO:0000256" key="2">
    <source>
        <dbReference type="SAM" id="Phobius"/>
    </source>
</evidence>
<protein>
    <recommendedName>
        <fullName evidence="3">Ig-like domain-containing protein</fullName>
    </recommendedName>
</protein>
<sequence>MQSCALSLSSQEICSAPGALRAPTLYLSPTSVRPGDSVLLQCSMFSQFLATRIIFCKDGEEISSQRGLEKKAIYGYNHVVSGVSSGNYTCGYEIKDSNNRVKRSQLSPVQRLGVSGVSHVPRVRCSRPMGAAGSGGQYVPRPAPLPAAPIGLEQRTVTTGNRDRPNLRTRQAAPPSDFTHGNITRLGLGAMVLLVLGLILAEAYYSCPTGAL</sequence>
<dbReference type="Gene3D" id="2.60.40.10">
    <property type="entry name" value="Immunoglobulins"/>
    <property type="match status" value="1"/>
</dbReference>
<evidence type="ECO:0000313" key="5">
    <source>
        <dbReference type="Proteomes" id="UP000031443"/>
    </source>
</evidence>
<reference evidence="5" key="1">
    <citation type="journal article" date="2013" name="Nat. Genet.">
        <title>The draft genomes of soft-shell turtle and green sea turtle yield insights into the development and evolution of the turtle-specific body plan.</title>
        <authorList>
            <person name="Wang Z."/>
            <person name="Pascual-Anaya J."/>
            <person name="Zadissa A."/>
            <person name="Li W."/>
            <person name="Niimura Y."/>
            <person name="Huang Z."/>
            <person name="Li C."/>
            <person name="White S."/>
            <person name="Xiong Z."/>
            <person name="Fang D."/>
            <person name="Wang B."/>
            <person name="Ming Y."/>
            <person name="Chen Y."/>
            <person name="Zheng Y."/>
            <person name="Kuraku S."/>
            <person name="Pignatelli M."/>
            <person name="Herrero J."/>
            <person name="Beal K."/>
            <person name="Nozawa M."/>
            <person name="Li Q."/>
            <person name="Wang J."/>
            <person name="Zhang H."/>
            <person name="Yu L."/>
            <person name="Shigenobu S."/>
            <person name="Wang J."/>
            <person name="Liu J."/>
            <person name="Flicek P."/>
            <person name="Searle S."/>
            <person name="Wang J."/>
            <person name="Kuratani S."/>
            <person name="Yin Y."/>
            <person name="Aken B."/>
            <person name="Zhang G."/>
            <person name="Irie N."/>
        </authorList>
    </citation>
    <scope>NUCLEOTIDE SEQUENCE [LARGE SCALE GENOMIC DNA]</scope>
</reference>
<evidence type="ECO:0000256" key="1">
    <source>
        <dbReference type="SAM" id="MobiDB-lite"/>
    </source>
</evidence>
<feature type="domain" description="Ig-like" evidence="3">
    <location>
        <begin position="23"/>
        <end position="107"/>
    </location>
</feature>
<dbReference type="InterPro" id="IPR013783">
    <property type="entry name" value="Ig-like_fold"/>
</dbReference>
<name>M7AZU4_CHEMY</name>
<dbReference type="EMBL" id="KB561900">
    <property type="protein sequence ID" value="EMP28670.1"/>
    <property type="molecule type" value="Genomic_DNA"/>
</dbReference>
<dbReference type="PROSITE" id="PS50835">
    <property type="entry name" value="IG_LIKE"/>
    <property type="match status" value="1"/>
</dbReference>
<dbReference type="Proteomes" id="UP000031443">
    <property type="component" value="Unassembled WGS sequence"/>
</dbReference>
<keyword evidence="5" id="KW-1185">Reference proteome</keyword>
<keyword evidence="2" id="KW-0812">Transmembrane</keyword>
<dbReference type="SUPFAM" id="SSF48726">
    <property type="entry name" value="Immunoglobulin"/>
    <property type="match status" value="1"/>
</dbReference>
<dbReference type="InterPro" id="IPR036179">
    <property type="entry name" value="Ig-like_dom_sf"/>
</dbReference>